<dbReference type="CDD" id="cd13555">
    <property type="entry name" value="PBP2_sulfate_ester_like"/>
    <property type="match status" value="1"/>
</dbReference>
<dbReference type="Proteomes" id="UP001589891">
    <property type="component" value="Unassembled WGS sequence"/>
</dbReference>
<comment type="caution">
    <text evidence="3">The sequence shown here is derived from an EMBL/GenBank/DDBJ whole genome shotgun (WGS) entry which is preliminary data.</text>
</comment>
<evidence type="ECO:0000313" key="4">
    <source>
        <dbReference type="Proteomes" id="UP001589891"/>
    </source>
</evidence>
<proteinExistence type="predicted"/>
<keyword evidence="4" id="KW-1185">Reference proteome</keyword>
<dbReference type="RefSeq" id="WP_376944800.1">
    <property type="nucleotide sequence ID" value="NZ_CP171449.1"/>
</dbReference>
<sequence length="350" mass="37605">MSRIRTLLAGALLGLSASIAQTAEQPASIRIGAPDQSAGAKPFTSGLLGLAHIRGQLEKAFAADGVKIEWHFFKGAGPAVNEAFANAQLDFAGLGDLAAIIGRASGLDTRLILGGRGANMYLAVTSESAIRSLADLRGKRVSVYRGTADQLSFARALDGAGIQERDLKIVSLDWSAARAALAARQIDATWSGMGVLALRKQGIEFPFGTKQLSLAATTQTGVVASADFIRRYPEATQKLVDVLVENATWISATEHLNEYIGLLSGQSSIPAELFAGEFEGDDLRFRNSPRLDGFLRASFQDSVERAAGLRLIRQPFRVDDWVEPRFVDSAIERRGLQGFWPDYDATGHAE</sequence>
<dbReference type="Gene3D" id="3.40.190.10">
    <property type="entry name" value="Periplasmic binding protein-like II"/>
    <property type="match status" value="2"/>
</dbReference>
<organism evidence="3 4">
    <name type="scientific">Azorhizophilus paspali</name>
    <name type="common">Azotobacter paspali</name>
    <dbReference type="NCBI Taxonomy" id="69963"/>
    <lineage>
        <taxon>Bacteria</taxon>
        <taxon>Pseudomonadati</taxon>
        <taxon>Pseudomonadota</taxon>
        <taxon>Gammaproteobacteria</taxon>
        <taxon>Pseudomonadales</taxon>
        <taxon>Pseudomonadaceae</taxon>
        <taxon>Azorhizophilus</taxon>
    </lineage>
</organism>
<dbReference type="InterPro" id="IPR015168">
    <property type="entry name" value="SsuA/THI5"/>
</dbReference>
<gene>
    <name evidence="3" type="ORF">ACFFGX_08445</name>
</gene>
<feature type="domain" description="SsuA/THI5-like" evidence="2">
    <location>
        <begin position="78"/>
        <end position="245"/>
    </location>
</feature>
<dbReference type="PANTHER" id="PTHR30024:SF21">
    <property type="entry name" value="ABC TRANSPORTER SUBSTRATE-BINDING PROTEIN"/>
    <property type="match status" value="1"/>
</dbReference>
<accession>A0ABV6SL03</accession>
<protein>
    <submittedName>
        <fullName evidence="3">ABC transporter substrate-binding protein</fullName>
    </submittedName>
</protein>
<dbReference type="Pfam" id="PF09084">
    <property type="entry name" value="NMT1"/>
    <property type="match status" value="1"/>
</dbReference>
<keyword evidence="1" id="KW-0732">Signal</keyword>
<evidence type="ECO:0000259" key="2">
    <source>
        <dbReference type="Pfam" id="PF09084"/>
    </source>
</evidence>
<evidence type="ECO:0000256" key="1">
    <source>
        <dbReference type="SAM" id="SignalP"/>
    </source>
</evidence>
<dbReference type="PANTHER" id="PTHR30024">
    <property type="entry name" value="ALIPHATIC SULFONATES-BINDING PROTEIN-RELATED"/>
    <property type="match status" value="1"/>
</dbReference>
<feature type="chain" id="PRO_5045179837" evidence="1">
    <location>
        <begin position="23"/>
        <end position="350"/>
    </location>
</feature>
<reference evidence="3 4" key="1">
    <citation type="submission" date="2024-09" db="EMBL/GenBank/DDBJ databases">
        <authorList>
            <person name="Sun Q."/>
            <person name="Mori K."/>
        </authorList>
    </citation>
    <scope>NUCLEOTIDE SEQUENCE [LARGE SCALE GENOMIC DNA]</scope>
    <source>
        <strain evidence="3 4">NCAIM B.01794</strain>
    </source>
</reference>
<dbReference type="EMBL" id="JBHLSS010000047">
    <property type="protein sequence ID" value="MFC0709619.1"/>
    <property type="molecule type" value="Genomic_DNA"/>
</dbReference>
<dbReference type="SUPFAM" id="SSF53850">
    <property type="entry name" value="Periplasmic binding protein-like II"/>
    <property type="match status" value="1"/>
</dbReference>
<feature type="signal peptide" evidence="1">
    <location>
        <begin position="1"/>
        <end position="22"/>
    </location>
</feature>
<evidence type="ECO:0000313" key="3">
    <source>
        <dbReference type="EMBL" id="MFC0709619.1"/>
    </source>
</evidence>
<name>A0ABV6SL03_AZOPA</name>